<keyword evidence="8" id="KW-1185">Reference proteome</keyword>
<keyword evidence="3 5" id="KW-1133">Transmembrane helix</keyword>
<dbReference type="PANTHER" id="PTHR42718">
    <property type="entry name" value="MAJOR FACILITATOR SUPERFAMILY MULTIDRUG TRANSPORTER MFSC"/>
    <property type="match status" value="1"/>
</dbReference>
<reference evidence="8" key="1">
    <citation type="journal article" date="2015" name="Genome Announc.">
        <title>Draft genome sequence of Talaromyces cellulolyticus strain Y-94, a source of lignocellulosic biomass-degrading enzymes.</title>
        <authorList>
            <person name="Fujii T."/>
            <person name="Koike H."/>
            <person name="Sawayama S."/>
            <person name="Yano S."/>
            <person name="Inoue H."/>
        </authorList>
    </citation>
    <scope>NUCLEOTIDE SEQUENCE [LARGE SCALE GENOMIC DNA]</scope>
    <source>
        <strain evidence="8">Y-94</strain>
    </source>
</reference>
<feature type="transmembrane region" description="Helical" evidence="5">
    <location>
        <begin position="90"/>
        <end position="110"/>
    </location>
</feature>
<dbReference type="CDD" id="cd17476">
    <property type="entry name" value="MFS_Amf1_MDR_like"/>
    <property type="match status" value="1"/>
</dbReference>
<feature type="transmembrane region" description="Helical" evidence="5">
    <location>
        <begin position="215"/>
        <end position="235"/>
    </location>
</feature>
<dbReference type="InterPro" id="IPR036259">
    <property type="entry name" value="MFS_trans_sf"/>
</dbReference>
<dbReference type="Proteomes" id="UP000053095">
    <property type="component" value="Unassembled WGS sequence"/>
</dbReference>
<dbReference type="PANTHER" id="PTHR42718:SF1">
    <property type="entry name" value="LOW AFFINITY AMMONIUM TRANSPORTER"/>
    <property type="match status" value="1"/>
</dbReference>
<dbReference type="AlphaFoldDB" id="A0A6V8HEC1"/>
<keyword evidence="2 5" id="KW-0812">Transmembrane</keyword>
<protein>
    <recommendedName>
        <fullName evidence="6">Major facilitator superfamily (MFS) profile domain-containing protein</fullName>
    </recommendedName>
</protein>
<feature type="transmembrane region" description="Helical" evidence="5">
    <location>
        <begin position="155"/>
        <end position="176"/>
    </location>
</feature>
<feature type="transmembrane region" description="Helical" evidence="5">
    <location>
        <begin position="21"/>
        <end position="40"/>
    </location>
</feature>
<dbReference type="InterPro" id="IPR011701">
    <property type="entry name" value="MFS"/>
</dbReference>
<feature type="transmembrane region" description="Helical" evidence="5">
    <location>
        <begin position="122"/>
        <end position="143"/>
    </location>
</feature>
<evidence type="ECO:0000256" key="3">
    <source>
        <dbReference type="ARBA" id="ARBA00022989"/>
    </source>
</evidence>
<evidence type="ECO:0000256" key="5">
    <source>
        <dbReference type="SAM" id="Phobius"/>
    </source>
</evidence>
<dbReference type="InterPro" id="IPR020846">
    <property type="entry name" value="MFS_dom"/>
</dbReference>
<organism evidence="7 8">
    <name type="scientific">Talaromyces pinophilus</name>
    <name type="common">Penicillium pinophilum</name>
    <dbReference type="NCBI Taxonomy" id="128442"/>
    <lineage>
        <taxon>Eukaryota</taxon>
        <taxon>Fungi</taxon>
        <taxon>Dikarya</taxon>
        <taxon>Ascomycota</taxon>
        <taxon>Pezizomycotina</taxon>
        <taxon>Eurotiomycetes</taxon>
        <taxon>Eurotiomycetidae</taxon>
        <taxon>Eurotiales</taxon>
        <taxon>Trichocomaceae</taxon>
        <taxon>Talaromyces</taxon>
        <taxon>Talaromyces sect. Talaromyces</taxon>
    </lineage>
</organism>
<gene>
    <name evidence="7" type="ORF">TCE0_034r11694</name>
</gene>
<evidence type="ECO:0000259" key="6">
    <source>
        <dbReference type="PROSITE" id="PS50850"/>
    </source>
</evidence>
<evidence type="ECO:0000256" key="1">
    <source>
        <dbReference type="ARBA" id="ARBA00004141"/>
    </source>
</evidence>
<evidence type="ECO:0000313" key="8">
    <source>
        <dbReference type="Proteomes" id="UP000053095"/>
    </source>
</evidence>
<dbReference type="EMBL" id="DF933830">
    <property type="protein sequence ID" value="GAM39832.1"/>
    <property type="molecule type" value="Genomic_DNA"/>
</dbReference>
<comment type="caution">
    <text evidence="7">The sequence shown here is derived from an EMBL/GenBank/DDBJ whole genome shotgun (WGS) entry which is preliminary data.</text>
</comment>
<proteinExistence type="predicted"/>
<feature type="transmembrane region" description="Helical" evidence="5">
    <location>
        <begin position="182"/>
        <end position="203"/>
    </location>
</feature>
<dbReference type="GO" id="GO:0022857">
    <property type="term" value="F:transmembrane transporter activity"/>
    <property type="evidence" value="ECO:0007669"/>
    <property type="project" value="InterPro"/>
</dbReference>
<feature type="domain" description="Major facilitator superfamily (MFS) profile" evidence="6">
    <location>
        <begin position="22"/>
        <end position="473"/>
    </location>
</feature>
<dbReference type="Gene3D" id="1.20.1250.20">
    <property type="entry name" value="MFS general substrate transporter like domains"/>
    <property type="match status" value="2"/>
</dbReference>
<accession>A0A6V8HEC1</accession>
<feature type="transmembrane region" description="Helical" evidence="5">
    <location>
        <begin position="284"/>
        <end position="305"/>
    </location>
</feature>
<evidence type="ECO:0000313" key="7">
    <source>
        <dbReference type="EMBL" id="GAM39832.1"/>
    </source>
</evidence>
<evidence type="ECO:0000256" key="2">
    <source>
        <dbReference type="ARBA" id="ARBA00022692"/>
    </source>
</evidence>
<keyword evidence="4 5" id="KW-0472">Membrane</keyword>
<sequence>MTGNKREEDTFHIGGLSLTREVVMLFTICSAQGMVQASLAQSFLPGLVIGEAFGAASTDIAWYPAAYGLTSGTFMLAFGRVGDIVGHKNLFVAAWGWFSLWALLAGISVYSRSQVFFDICRAFQGIAAAALVPSALALLGSIYKPGPRKNLAFSLYASGAPIGFTLGAVFSALLAQRASWPWVFYINAIACLIYGGLACLFVPHLGRKPSDSREPFDYLGTLTIISGLVLFNFAWNRAPETGWASAQSITTLIIGLFLIVAFFPIEKRTAHPIVPVAQIDRDAAWILLIEGLGWSSFGILCYYSINFMLRLRGNTMLSVAAQLSPVPPAGVAASILTSTLLSKGWKPPVILAFSLVWFCVGNIILATMPVHRTYWLNVFWTYLLSPFGMDMSFPAGTIMLSNLVPVESQGIAASLIATIVYYSQSLGLGIAGVVEINVANGSVLEGYRGALYLGIGLSAFGFIVGVGYAIQCMSLNKK</sequence>
<feature type="transmembrane region" description="Helical" evidence="5">
    <location>
        <begin position="349"/>
        <end position="367"/>
    </location>
</feature>
<name>A0A6V8HEC1_TALPI</name>
<dbReference type="GO" id="GO:0016020">
    <property type="term" value="C:membrane"/>
    <property type="evidence" value="ECO:0007669"/>
    <property type="project" value="UniProtKB-SubCell"/>
</dbReference>
<dbReference type="PROSITE" id="PS50850">
    <property type="entry name" value="MFS"/>
    <property type="match status" value="1"/>
</dbReference>
<evidence type="ECO:0000256" key="4">
    <source>
        <dbReference type="ARBA" id="ARBA00023136"/>
    </source>
</evidence>
<dbReference type="Pfam" id="PF07690">
    <property type="entry name" value="MFS_1"/>
    <property type="match status" value="1"/>
</dbReference>
<feature type="transmembrane region" description="Helical" evidence="5">
    <location>
        <begin position="449"/>
        <end position="470"/>
    </location>
</feature>
<feature type="transmembrane region" description="Helical" evidence="5">
    <location>
        <begin position="241"/>
        <end position="263"/>
    </location>
</feature>
<comment type="subcellular location">
    <subcellularLocation>
        <location evidence="1">Membrane</location>
        <topology evidence="1">Multi-pass membrane protein</topology>
    </subcellularLocation>
</comment>
<dbReference type="SUPFAM" id="SSF103473">
    <property type="entry name" value="MFS general substrate transporter"/>
    <property type="match status" value="1"/>
</dbReference>
<feature type="transmembrane region" description="Helical" evidence="5">
    <location>
        <begin position="412"/>
        <end position="434"/>
    </location>
</feature>
<feature type="transmembrane region" description="Helical" evidence="5">
    <location>
        <begin position="379"/>
        <end position="400"/>
    </location>
</feature>
<feature type="transmembrane region" description="Helical" evidence="5">
    <location>
        <begin position="60"/>
        <end position="78"/>
    </location>
</feature>